<dbReference type="InterPro" id="IPR027417">
    <property type="entry name" value="P-loop_NTPase"/>
</dbReference>
<reference evidence="1" key="1">
    <citation type="journal article" date="2021" name="PeerJ">
        <title>Extensive microbial diversity within the chicken gut microbiome revealed by metagenomics and culture.</title>
        <authorList>
            <person name="Gilroy R."/>
            <person name="Ravi A."/>
            <person name="Getino M."/>
            <person name="Pursley I."/>
            <person name="Horton D.L."/>
            <person name="Alikhan N.F."/>
            <person name="Baker D."/>
            <person name="Gharbi K."/>
            <person name="Hall N."/>
            <person name="Watson M."/>
            <person name="Adriaenssens E.M."/>
            <person name="Foster-Nyarko E."/>
            <person name="Jarju S."/>
            <person name="Secka A."/>
            <person name="Antonio M."/>
            <person name="Oren A."/>
            <person name="Chaudhuri R.R."/>
            <person name="La Ragione R."/>
            <person name="Hildebrand F."/>
            <person name="Pallen M.J."/>
        </authorList>
    </citation>
    <scope>NUCLEOTIDE SEQUENCE</scope>
    <source>
        <strain evidence="1">CHK185-1770</strain>
    </source>
</reference>
<accession>A0A9D2MWL4</accession>
<dbReference type="EMBL" id="DWXG01000039">
    <property type="protein sequence ID" value="HJB97930.1"/>
    <property type="molecule type" value="Genomic_DNA"/>
</dbReference>
<dbReference type="Proteomes" id="UP000826793">
    <property type="component" value="Unassembled WGS sequence"/>
</dbReference>
<evidence type="ECO:0000313" key="1">
    <source>
        <dbReference type="EMBL" id="HJB97930.1"/>
    </source>
</evidence>
<proteinExistence type="predicted"/>
<name>A0A9D2MWL4_9FIRM</name>
<dbReference type="Gene3D" id="3.40.50.300">
    <property type="entry name" value="P-loop containing nucleotide triphosphate hydrolases"/>
    <property type="match status" value="1"/>
</dbReference>
<dbReference type="Pfam" id="PF13238">
    <property type="entry name" value="AAA_18"/>
    <property type="match status" value="1"/>
</dbReference>
<organism evidence="1 2">
    <name type="scientific">Candidatus Acutalibacter pullicola</name>
    <dbReference type="NCBI Taxonomy" id="2838417"/>
    <lineage>
        <taxon>Bacteria</taxon>
        <taxon>Bacillati</taxon>
        <taxon>Bacillota</taxon>
        <taxon>Clostridia</taxon>
        <taxon>Eubacteriales</taxon>
        <taxon>Acutalibacteraceae</taxon>
        <taxon>Acutalibacter</taxon>
    </lineage>
</organism>
<protein>
    <submittedName>
        <fullName evidence="1">AAA family ATPase</fullName>
    </submittedName>
</protein>
<dbReference type="AlphaFoldDB" id="A0A9D2MWL4"/>
<evidence type="ECO:0000313" key="2">
    <source>
        <dbReference type="Proteomes" id="UP000826793"/>
    </source>
</evidence>
<comment type="caution">
    <text evidence="1">The sequence shown here is derived from an EMBL/GenBank/DDBJ whole genome shotgun (WGS) entry which is preliminary data.</text>
</comment>
<sequence length="165" mass="18969">MKRLVVVGGTMGVGKTTTCKALKRRLAPCAFLDGDWCWDMEPFQVTWETKALVQENIAFMLGQFLSCSAFENVLFCWVLHQWEITEALLQRLPLEGVQVRTFSLMARPETLRAHLEKDVKAGLRTWDVVDRSLARLPLYDALPTEKLWVDGLTPEETAERLWKML</sequence>
<gene>
    <name evidence="1" type="ORF">H9710_05040</name>
</gene>
<reference evidence="1" key="2">
    <citation type="submission" date="2021-04" db="EMBL/GenBank/DDBJ databases">
        <authorList>
            <person name="Gilroy R."/>
        </authorList>
    </citation>
    <scope>NUCLEOTIDE SEQUENCE</scope>
    <source>
        <strain evidence="1">CHK185-1770</strain>
    </source>
</reference>
<dbReference type="SUPFAM" id="SSF52540">
    <property type="entry name" value="P-loop containing nucleoside triphosphate hydrolases"/>
    <property type="match status" value="1"/>
</dbReference>